<evidence type="ECO:0000313" key="3">
    <source>
        <dbReference type="EMBL" id="CBL02131.1"/>
    </source>
</evidence>
<protein>
    <recommendedName>
        <fullName evidence="5">DUF4316 domain-containing protein</fullName>
    </recommendedName>
</protein>
<dbReference type="InterPro" id="IPR025923">
    <property type="entry name" value="YodL-like_dom"/>
</dbReference>
<evidence type="ECO:0000259" key="1">
    <source>
        <dbReference type="Pfam" id="PF14191"/>
    </source>
</evidence>
<name>D4KBB8_9FIRM</name>
<dbReference type="RefSeq" id="WP_015537700.1">
    <property type="nucleotide sequence ID" value="NC_021020.1"/>
</dbReference>
<accession>D4KBB8</accession>
<reference evidence="3 4" key="2">
    <citation type="submission" date="2010-03" db="EMBL/GenBank/DDBJ databases">
        <authorList>
            <person name="Pajon A."/>
        </authorList>
    </citation>
    <scope>NUCLEOTIDE SEQUENCE [LARGE SCALE GENOMIC DNA]</scope>
    <source>
        <strain evidence="3 4">SL3/3</strain>
    </source>
</reference>
<evidence type="ECO:0008006" key="5">
    <source>
        <dbReference type="Google" id="ProtNLM"/>
    </source>
</evidence>
<dbReference type="Proteomes" id="UP000007059">
    <property type="component" value="Chromosome"/>
</dbReference>
<gene>
    <name evidence="3" type="ORF">FPR_19030</name>
</gene>
<dbReference type="PATRIC" id="fig|657322.3.peg.1817"/>
<evidence type="ECO:0000313" key="4">
    <source>
        <dbReference type="Proteomes" id="UP000007059"/>
    </source>
</evidence>
<feature type="domain" description="Large polyvalent protein-associated" evidence="2">
    <location>
        <begin position="187"/>
        <end position="258"/>
    </location>
</feature>
<dbReference type="KEGG" id="fpa:FPR_19030"/>
<feature type="domain" description="YodL-like" evidence="1">
    <location>
        <begin position="281"/>
        <end position="384"/>
    </location>
</feature>
<dbReference type="Pfam" id="PF18830">
    <property type="entry name" value="LPD16"/>
    <property type="match status" value="1"/>
</dbReference>
<dbReference type="eggNOG" id="COG4227">
    <property type="taxonomic scope" value="Bacteria"/>
</dbReference>
<dbReference type="InterPro" id="IPR040568">
    <property type="entry name" value="LPD16"/>
</dbReference>
<dbReference type="AlphaFoldDB" id="D4KBB8"/>
<dbReference type="HOGENOM" id="CLU_650118_0_0_9"/>
<dbReference type="EMBL" id="FP929046">
    <property type="protein sequence ID" value="CBL02131.1"/>
    <property type="molecule type" value="Genomic_DNA"/>
</dbReference>
<sequence length="422" mass="48818">MKDDAVIKDNEAVYLINEQTYLHLRENLAGVGYEVFDKNSPLPVEEGQIPREVLGNSQRRIETARAYYLAEHQDEPVGKIQNVAVTTLEKFRSGVRKRRNLAPRSLPENDVRFIDPQYNELFRVPDGGVVQMTYPDGHQRSERVEYLDDYHMKIGSSVQHICEFAERIARSHAIVEPEPLTQQDCRAWNLEYDYYLTVQAEDGAWEYALYQGDCCLLERGKIDAPELMIEEVRDEILYSHNLRNKDCIPLTQEEFAQKLADRNEIQSYRMKQFQQSGHDCYLVMQLHQDADPALRFAAMRYLNKQNIAPSIENYEILYRGNLPEGKRSVPQAELLEQLYQKFNCARPTDYHGHSLSVSDVIMLNQDGKISAHYVDSIGFKELPGFLDKKPERLSVLQNLKEKCDAPECNPTVCRKARSAHEL</sequence>
<evidence type="ECO:0000259" key="2">
    <source>
        <dbReference type="Pfam" id="PF18830"/>
    </source>
</evidence>
<reference evidence="3 4" key="1">
    <citation type="submission" date="2010-03" db="EMBL/GenBank/DDBJ databases">
        <title>The genome sequence of Faecalibacterium prausnitzii SL3/3.</title>
        <authorList>
            <consortium name="metaHIT consortium -- http://www.metahit.eu/"/>
            <person name="Pajon A."/>
            <person name="Turner K."/>
            <person name="Parkhill J."/>
            <person name="Duncan S."/>
            <person name="Flint H."/>
        </authorList>
    </citation>
    <scope>NUCLEOTIDE SEQUENCE [LARGE SCALE GENOMIC DNA]</scope>
    <source>
        <strain evidence="3 4">SL3/3</strain>
    </source>
</reference>
<proteinExistence type="predicted"/>
<organism evidence="3 4">
    <name type="scientific">Faecalibacterium prausnitzii SL3/3</name>
    <dbReference type="NCBI Taxonomy" id="657322"/>
    <lineage>
        <taxon>Bacteria</taxon>
        <taxon>Bacillati</taxon>
        <taxon>Bacillota</taxon>
        <taxon>Clostridia</taxon>
        <taxon>Eubacteriales</taxon>
        <taxon>Oscillospiraceae</taxon>
        <taxon>Faecalibacterium</taxon>
    </lineage>
</organism>
<dbReference type="eggNOG" id="COG1192">
    <property type="taxonomic scope" value="Bacteria"/>
</dbReference>
<dbReference type="Pfam" id="PF14191">
    <property type="entry name" value="YodL"/>
    <property type="match status" value="1"/>
</dbReference>